<evidence type="ECO:0000256" key="5">
    <source>
        <dbReference type="ARBA" id="ARBA00022692"/>
    </source>
</evidence>
<evidence type="ECO:0000256" key="4">
    <source>
        <dbReference type="ARBA" id="ARBA00022448"/>
    </source>
</evidence>
<evidence type="ECO:0000256" key="1">
    <source>
        <dbReference type="ARBA" id="ARBA00002378"/>
    </source>
</evidence>
<evidence type="ECO:0000256" key="6">
    <source>
        <dbReference type="ARBA" id="ARBA00022719"/>
    </source>
</evidence>
<dbReference type="GO" id="GO:0030964">
    <property type="term" value="C:NADH dehydrogenase complex"/>
    <property type="evidence" value="ECO:0007669"/>
    <property type="project" value="TreeGrafter"/>
</dbReference>
<dbReference type="GO" id="GO:0042773">
    <property type="term" value="P:ATP synthesis coupled electron transport"/>
    <property type="evidence" value="ECO:0007669"/>
    <property type="project" value="InterPro"/>
</dbReference>
<keyword evidence="8 10" id="KW-1133">Transmembrane helix</keyword>
<dbReference type="Gene3D" id="1.10.287.3510">
    <property type="match status" value="1"/>
</dbReference>
<comment type="subunit">
    <text evidence="10">NDH-1 is composed of 14 different subunits. Subunits NuoA, H, J, K, L, M, N constitute the membrane sector of the complex.</text>
</comment>
<organism evidence="11 12">
    <name type="scientific">Campylobacter hyointestinalis</name>
    <dbReference type="NCBI Taxonomy" id="198"/>
    <lineage>
        <taxon>Bacteria</taxon>
        <taxon>Pseudomonadati</taxon>
        <taxon>Campylobacterota</taxon>
        <taxon>Epsilonproteobacteria</taxon>
        <taxon>Campylobacterales</taxon>
        <taxon>Campylobacteraceae</taxon>
        <taxon>Campylobacter</taxon>
    </lineage>
</organism>
<evidence type="ECO:0000313" key="11">
    <source>
        <dbReference type="EMBL" id="TWO23054.1"/>
    </source>
</evidence>
<proteinExistence type="inferred from homology"/>
<feature type="transmembrane region" description="Helical" evidence="10">
    <location>
        <begin position="35"/>
        <end position="52"/>
    </location>
</feature>
<keyword evidence="6 10" id="KW-0874">Quinone</keyword>
<dbReference type="InterPro" id="IPR039428">
    <property type="entry name" value="NUOK/Mnh_C1-like"/>
</dbReference>
<dbReference type="Pfam" id="PF00420">
    <property type="entry name" value="Oxidored_q2"/>
    <property type="match status" value="1"/>
</dbReference>
<dbReference type="PANTHER" id="PTHR11434">
    <property type="entry name" value="NADH-UBIQUINONE OXIDOREDUCTASE SUBUNIT ND4L"/>
    <property type="match status" value="1"/>
</dbReference>
<feature type="transmembrane region" description="Helical" evidence="10">
    <location>
        <begin position="58"/>
        <end position="82"/>
    </location>
</feature>
<evidence type="ECO:0000256" key="10">
    <source>
        <dbReference type="HAMAP-Rule" id="MF_01456"/>
    </source>
</evidence>
<dbReference type="NCBIfam" id="NF004320">
    <property type="entry name" value="PRK05715.1-2"/>
    <property type="match status" value="1"/>
</dbReference>
<keyword evidence="10" id="KW-0520">NAD</keyword>
<name>A0A562XLN7_CAMHY</name>
<keyword evidence="11" id="KW-0560">Oxidoreductase</keyword>
<keyword evidence="4 10" id="KW-0813">Transport</keyword>
<dbReference type="InterPro" id="IPR001133">
    <property type="entry name" value="NADH_UbQ_OxRdtase_chain4L/K"/>
</dbReference>
<comment type="function">
    <text evidence="1 10">NDH-1 shuttles electrons from NADH, via FMN and iron-sulfur (Fe-S) centers, to quinones in the respiratory chain. The immediate electron acceptor for the enzyme in this species is believed to be ubiquinone. Couples the redox reaction to proton translocation (for every two electrons transferred, four hydrogen ions are translocated across the cytoplasmic membrane), and thus conserves the redox energy in a proton gradient.</text>
</comment>
<accession>A0A562XLN7</accession>
<dbReference type="PANTHER" id="PTHR11434:SF16">
    <property type="entry name" value="NADH-UBIQUINONE OXIDOREDUCTASE CHAIN 4L"/>
    <property type="match status" value="1"/>
</dbReference>
<keyword evidence="10" id="KW-0830">Ubiquinone</keyword>
<dbReference type="GO" id="GO:0005886">
    <property type="term" value="C:plasma membrane"/>
    <property type="evidence" value="ECO:0007669"/>
    <property type="project" value="UniProtKB-SubCell"/>
</dbReference>
<evidence type="ECO:0000256" key="9">
    <source>
        <dbReference type="ARBA" id="ARBA00023136"/>
    </source>
</evidence>
<comment type="subcellular location">
    <subcellularLocation>
        <location evidence="10">Cell membrane</location>
        <topology evidence="10">Multi-pass membrane protein</topology>
    </subcellularLocation>
    <subcellularLocation>
        <location evidence="2">Membrane</location>
        <topology evidence="2">Multi-pass membrane protein</topology>
    </subcellularLocation>
</comment>
<dbReference type="EMBL" id="VOAP01000002">
    <property type="protein sequence ID" value="TWO23054.1"/>
    <property type="molecule type" value="Genomic_DNA"/>
</dbReference>
<evidence type="ECO:0000313" key="12">
    <source>
        <dbReference type="Proteomes" id="UP000321812"/>
    </source>
</evidence>
<dbReference type="Proteomes" id="UP000321812">
    <property type="component" value="Unassembled WGS sequence"/>
</dbReference>
<reference evidence="11 12" key="1">
    <citation type="submission" date="2019-07" db="EMBL/GenBank/DDBJ databases">
        <title>Rapid identification of Enteric Bacteria from Whole Genome Sequences (WGS) using Average Nucleotide Identity (ANI).</title>
        <authorList>
            <person name="Lane C."/>
        </authorList>
    </citation>
    <scope>NUCLEOTIDE SEQUENCE [LARGE SCALE GENOMIC DNA]</scope>
    <source>
        <strain evidence="11 12">D2411</strain>
    </source>
</reference>
<dbReference type="RefSeq" id="WP_111968568.1">
    <property type="nucleotide sequence ID" value="NZ_VOAP01000002.1"/>
</dbReference>
<sequence>MLDLYLLVALILFFIGMLGVVLRKNIFTIFMSVELMLNAVALIFATFARANLNLDGQVIVLLIIAIAAAEASFGLALIVLMYKQKRNLNIENYNELKDNDAN</sequence>
<comment type="catalytic activity">
    <reaction evidence="10">
        <text>a quinone + NADH + 5 H(+)(in) = a quinol + NAD(+) + 4 H(+)(out)</text>
        <dbReference type="Rhea" id="RHEA:57888"/>
        <dbReference type="ChEBI" id="CHEBI:15378"/>
        <dbReference type="ChEBI" id="CHEBI:24646"/>
        <dbReference type="ChEBI" id="CHEBI:57540"/>
        <dbReference type="ChEBI" id="CHEBI:57945"/>
        <dbReference type="ChEBI" id="CHEBI:132124"/>
    </reaction>
</comment>
<dbReference type="EC" id="7.1.1.-" evidence="10"/>
<evidence type="ECO:0000256" key="7">
    <source>
        <dbReference type="ARBA" id="ARBA00022967"/>
    </source>
</evidence>
<gene>
    <name evidence="10 11" type="primary">nuoK</name>
    <name evidence="11" type="ORF">YZ82_00490</name>
</gene>
<keyword evidence="10" id="KW-1003">Cell membrane</keyword>
<comment type="similarity">
    <text evidence="3 10">Belongs to the complex I subunit 4L family.</text>
</comment>
<keyword evidence="9 10" id="KW-0472">Membrane</keyword>
<dbReference type="HAMAP" id="MF_01456">
    <property type="entry name" value="NDH1_NuoK"/>
    <property type="match status" value="1"/>
</dbReference>
<dbReference type="GO" id="GO:0050136">
    <property type="term" value="F:NADH dehydrogenase (quinone) (non-electrogenic) activity"/>
    <property type="evidence" value="ECO:0007669"/>
    <property type="project" value="UniProtKB-UniRule"/>
</dbReference>
<protein>
    <recommendedName>
        <fullName evidence="10">NADH-quinone oxidoreductase subunit K</fullName>
        <ecNumber evidence="10">7.1.1.-</ecNumber>
    </recommendedName>
    <alternativeName>
        <fullName evidence="10">NADH dehydrogenase I subunit K</fullName>
    </alternativeName>
    <alternativeName>
        <fullName evidence="10">NDH-1 subunit K</fullName>
    </alternativeName>
</protein>
<keyword evidence="7 10" id="KW-1278">Translocase</keyword>
<feature type="transmembrane region" description="Helical" evidence="10">
    <location>
        <begin position="6"/>
        <end position="23"/>
    </location>
</feature>
<dbReference type="AlphaFoldDB" id="A0A562XLN7"/>
<evidence type="ECO:0000256" key="2">
    <source>
        <dbReference type="ARBA" id="ARBA00004141"/>
    </source>
</evidence>
<evidence type="ECO:0000256" key="3">
    <source>
        <dbReference type="ARBA" id="ARBA00010519"/>
    </source>
</evidence>
<dbReference type="FunFam" id="1.10.287.3510:FF:000001">
    <property type="entry name" value="NADH-quinone oxidoreductase subunit K"/>
    <property type="match status" value="1"/>
</dbReference>
<comment type="caution">
    <text evidence="11">The sequence shown here is derived from an EMBL/GenBank/DDBJ whole genome shotgun (WGS) entry which is preliminary data.</text>
</comment>
<evidence type="ECO:0000256" key="8">
    <source>
        <dbReference type="ARBA" id="ARBA00022989"/>
    </source>
</evidence>
<keyword evidence="5 10" id="KW-0812">Transmembrane</keyword>
<dbReference type="GO" id="GO:0048038">
    <property type="term" value="F:quinone binding"/>
    <property type="evidence" value="ECO:0007669"/>
    <property type="project" value="UniProtKB-KW"/>
</dbReference>